<name>A0A2C7AE94_9PROT</name>
<proteinExistence type="inferred from homology"/>
<dbReference type="EMBL" id="PDNU01000010">
    <property type="protein sequence ID" value="PHK95446.1"/>
    <property type="molecule type" value="Genomic_DNA"/>
</dbReference>
<dbReference type="InterPro" id="IPR029045">
    <property type="entry name" value="ClpP/crotonase-like_dom_sf"/>
</dbReference>
<evidence type="ECO:0000256" key="1">
    <source>
        <dbReference type="ARBA" id="ARBA00005254"/>
    </source>
</evidence>
<accession>A0A2C7AE94</accession>
<dbReference type="Pfam" id="PF00378">
    <property type="entry name" value="ECH_1"/>
    <property type="match status" value="1"/>
</dbReference>
<keyword evidence="2 3" id="KW-0456">Lyase</keyword>
<dbReference type="Gene3D" id="3.90.226.10">
    <property type="entry name" value="2-enoyl-CoA Hydratase, Chain A, domain 1"/>
    <property type="match status" value="1"/>
</dbReference>
<evidence type="ECO:0000256" key="2">
    <source>
        <dbReference type="ARBA" id="ARBA00023239"/>
    </source>
</evidence>
<gene>
    <name evidence="3" type="ORF">CR162_08130</name>
</gene>
<dbReference type="RefSeq" id="WP_099095042.1">
    <property type="nucleotide sequence ID" value="NZ_PDNU01000010.1"/>
</dbReference>
<dbReference type="EC" id="4.2.1.17" evidence="3"/>
<reference evidence="3 4" key="1">
    <citation type="submission" date="2017-10" db="EMBL/GenBank/DDBJ databases">
        <authorList>
            <person name="Banno H."/>
            <person name="Chua N.-H."/>
        </authorList>
    </citation>
    <scope>NUCLEOTIDE SEQUENCE [LARGE SCALE GENOMIC DNA]</scope>
    <source>
        <strain evidence="3 4">YW11</strain>
    </source>
</reference>
<dbReference type="CDD" id="cd06558">
    <property type="entry name" value="crotonase-like"/>
    <property type="match status" value="1"/>
</dbReference>
<dbReference type="GO" id="GO:0006635">
    <property type="term" value="P:fatty acid beta-oxidation"/>
    <property type="evidence" value="ECO:0007669"/>
    <property type="project" value="TreeGrafter"/>
</dbReference>
<evidence type="ECO:0000313" key="4">
    <source>
        <dbReference type="Proteomes" id="UP000223527"/>
    </source>
</evidence>
<dbReference type="InterPro" id="IPR001753">
    <property type="entry name" value="Enoyl-CoA_hydra/iso"/>
</dbReference>
<dbReference type="PANTHER" id="PTHR11941">
    <property type="entry name" value="ENOYL-COA HYDRATASE-RELATED"/>
    <property type="match status" value="1"/>
</dbReference>
<protein>
    <submittedName>
        <fullName evidence="3">Enoyl-CoA hydratase</fullName>
        <ecNumber evidence="3">4.2.1.17</ecNumber>
    </submittedName>
</protein>
<evidence type="ECO:0000313" key="3">
    <source>
        <dbReference type="EMBL" id="PHK95446.1"/>
    </source>
</evidence>
<comment type="similarity">
    <text evidence="1">Belongs to the enoyl-CoA hydratase/isomerase family.</text>
</comment>
<dbReference type="Proteomes" id="UP000223527">
    <property type="component" value="Unassembled WGS sequence"/>
</dbReference>
<dbReference type="AlphaFoldDB" id="A0A2C7AE94"/>
<organism evidence="3 4">
    <name type="scientific">Teichococcus rhizosphaerae</name>
    <dbReference type="NCBI Taxonomy" id="1335062"/>
    <lineage>
        <taxon>Bacteria</taxon>
        <taxon>Pseudomonadati</taxon>
        <taxon>Pseudomonadota</taxon>
        <taxon>Alphaproteobacteria</taxon>
        <taxon>Acetobacterales</taxon>
        <taxon>Roseomonadaceae</taxon>
        <taxon>Roseomonas</taxon>
    </lineage>
</organism>
<dbReference type="NCBIfam" id="NF006699">
    <property type="entry name" value="PRK09245.1"/>
    <property type="match status" value="1"/>
</dbReference>
<dbReference type="OrthoDB" id="9781757at2"/>
<sequence>MNDFLTIARDGPIVTLTMNMPEKRNALSIEGGSTEAFTEACAWIAAERDVRAVILTGAGSAFSAGGDLKAMRDRYGMPPAEIRDSYRRGIQKIPLALYELEVPTIAAVNGPAIGAGLDLACMCDIRIGAESSSYAESFVSVGIVPGDGGAWLLPRAVGQSKAAEMAFTGDRLDARAALACGLISRVVPDDQLIEEARSLAARIARNPPQVLRLTKRLLREGQHMSLGSLLELSAAYQALAHSTQDHHEALQSWFEKRPAVFQGR</sequence>
<dbReference type="InterPro" id="IPR014748">
    <property type="entry name" value="Enoyl-CoA_hydra_C"/>
</dbReference>
<dbReference type="GO" id="GO:0004300">
    <property type="term" value="F:enoyl-CoA hydratase activity"/>
    <property type="evidence" value="ECO:0007669"/>
    <property type="project" value="UniProtKB-EC"/>
</dbReference>
<dbReference type="PANTHER" id="PTHR11941:SF54">
    <property type="entry name" value="ENOYL-COA HYDRATASE, MITOCHONDRIAL"/>
    <property type="match status" value="1"/>
</dbReference>
<dbReference type="Gene3D" id="1.10.12.10">
    <property type="entry name" value="Lyase 2-enoyl-coa Hydratase, Chain A, domain 2"/>
    <property type="match status" value="1"/>
</dbReference>
<keyword evidence="4" id="KW-1185">Reference proteome</keyword>
<dbReference type="SUPFAM" id="SSF52096">
    <property type="entry name" value="ClpP/crotonase"/>
    <property type="match status" value="1"/>
</dbReference>
<comment type="caution">
    <text evidence="3">The sequence shown here is derived from an EMBL/GenBank/DDBJ whole genome shotgun (WGS) entry which is preliminary data.</text>
</comment>